<evidence type="ECO:0000313" key="13">
    <source>
        <dbReference type="EMBL" id="RGW67561.1"/>
    </source>
</evidence>
<dbReference type="CDD" id="cd01347">
    <property type="entry name" value="ligand_gated_channel"/>
    <property type="match status" value="1"/>
</dbReference>
<dbReference type="InterPro" id="IPR012910">
    <property type="entry name" value="Plug_dom"/>
</dbReference>
<dbReference type="Pfam" id="PF00593">
    <property type="entry name" value="TonB_dep_Rec_b-barrel"/>
    <property type="match status" value="1"/>
</dbReference>
<evidence type="ECO:0000259" key="12">
    <source>
        <dbReference type="Pfam" id="PF07715"/>
    </source>
</evidence>
<evidence type="ECO:0000256" key="7">
    <source>
        <dbReference type="ARBA" id="ARBA00023237"/>
    </source>
</evidence>
<accession>A0AA92V489</accession>
<dbReference type="Pfam" id="PF13715">
    <property type="entry name" value="CarbopepD_reg_2"/>
    <property type="match status" value="1"/>
</dbReference>
<evidence type="ECO:0000256" key="5">
    <source>
        <dbReference type="ARBA" id="ARBA00023077"/>
    </source>
</evidence>
<protein>
    <submittedName>
        <fullName evidence="14">TonB-dependent receptor</fullName>
    </submittedName>
</protein>
<dbReference type="GO" id="GO:0009279">
    <property type="term" value="C:cell outer membrane"/>
    <property type="evidence" value="ECO:0007669"/>
    <property type="project" value="UniProtKB-SubCell"/>
</dbReference>
<dbReference type="SUPFAM" id="SSF49464">
    <property type="entry name" value="Carboxypeptidase regulatory domain-like"/>
    <property type="match status" value="1"/>
</dbReference>
<dbReference type="InterPro" id="IPR036942">
    <property type="entry name" value="Beta-barrel_TonB_sf"/>
</dbReference>
<evidence type="ECO:0000256" key="6">
    <source>
        <dbReference type="ARBA" id="ARBA00023136"/>
    </source>
</evidence>
<feature type="domain" description="TonB-dependent receptor plug" evidence="12">
    <location>
        <begin position="136"/>
        <end position="238"/>
    </location>
</feature>
<feature type="domain" description="TonB-dependent receptor-like beta-barrel" evidence="11">
    <location>
        <begin position="446"/>
        <end position="908"/>
    </location>
</feature>
<dbReference type="NCBIfam" id="TIGR01782">
    <property type="entry name" value="TonB-Xanth-Caul"/>
    <property type="match status" value="1"/>
</dbReference>
<evidence type="ECO:0000256" key="4">
    <source>
        <dbReference type="ARBA" id="ARBA00022692"/>
    </source>
</evidence>
<dbReference type="InterPro" id="IPR037066">
    <property type="entry name" value="Plug_dom_sf"/>
</dbReference>
<keyword evidence="14" id="KW-0675">Receptor</keyword>
<comment type="subcellular location">
    <subcellularLocation>
        <location evidence="1 8">Cell outer membrane</location>
        <topology evidence="1 8">Multi-pass membrane protein</topology>
    </subcellularLocation>
</comment>
<dbReference type="InterPro" id="IPR039426">
    <property type="entry name" value="TonB-dep_rcpt-like"/>
</dbReference>
<dbReference type="EMBL" id="QSFW01000001">
    <property type="protein sequence ID" value="RHA89503.1"/>
    <property type="molecule type" value="Genomic_DNA"/>
</dbReference>
<dbReference type="Proteomes" id="UP000286077">
    <property type="component" value="Unassembled WGS sequence"/>
</dbReference>
<evidence type="ECO:0000313" key="15">
    <source>
        <dbReference type="Proteomes" id="UP000284990"/>
    </source>
</evidence>
<dbReference type="InterPro" id="IPR008969">
    <property type="entry name" value="CarboxyPept-like_regulatory"/>
</dbReference>
<keyword evidence="3 8" id="KW-1134">Transmembrane beta strand</keyword>
<evidence type="ECO:0000313" key="14">
    <source>
        <dbReference type="EMBL" id="RHA89503.1"/>
    </source>
</evidence>
<keyword evidence="10" id="KW-0732">Signal</keyword>
<dbReference type="Gene3D" id="2.170.130.10">
    <property type="entry name" value="TonB-dependent receptor, plug domain"/>
    <property type="match status" value="1"/>
</dbReference>
<keyword evidence="2 8" id="KW-0813">Transport</keyword>
<comment type="caution">
    <text evidence="14">The sequence shown here is derived from an EMBL/GenBank/DDBJ whole genome shotgun (WGS) entry which is preliminary data.</text>
</comment>
<feature type="signal peptide" evidence="10">
    <location>
        <begin position="1"/>
        <end position="22"/>
    </location>
</feature>
<name>A0AA92V489_9BACT</name>
<reference evidence="15 16" key="1">
    <citation type="submission" date="2018-08" db="EMBL/GenBank/DDBJ databases">
        <title>A genome reference for cultivated species of the human gut microbiota.</title>
        <authorList>
            <person name="Zou Y."/>
            <person name="Xue W."/>
            <person name="Luo G."/>
        </authorList>
    </citation>
    <scope>NUCLEOTIDE SEQUENCE [LARGE SCALE GENOMIC DNA]</scope>
    <source>
        <strain evidence="13 16">AF11-14</strain>
        <strain evidence="14 15">AM42-23AC</strain>
    </source>
</reference>
<dbReference type="Proteomes" id="UP000284990">
    <property type="component" value="Unassembled WGS sequence"/>
</dbReference>
<evidence type="ECO:0000256" key="10">
    <source>
        <dbReference type="SAM" id="SignalP"/>
    </source>
</evidence>
<dbReference type="AlphaFoldDB" id="A0AA92V489"/>
<evidence type="ECO:0000256" key="8">
    <source>
        <dbReference type="PROSITE-ProRule" id="PRU01360"/>
    </source>
</evidence>
<dbReference type="InterPro" id="IPR010104">
    <property type="entry name" value="TonB_rcpt_bac"/>
</dbReference>
<dbReference type="Gene3D" id="2.40.170.20">
    <property type="entry name" value="TonB-dependent receptor, beta-barrel domain"/>
    <property type="match status" value="1"/>
</dbReference>
<dbReference type="Pfam" id="PF07715">
    <property type="entry name" value="Plug"/>
    <property type="match status" value="1"/>
</dbReference>
<dbReference type="PROSITE" id="PS52016">
    <property type="entry name" value="TONB_DEPENDENT_REC_3"/>
    <property type="match status" value="1"/>
</dbReference>
<evidence type="ECO:0000259" key="11">
    <source>
        <dbReference type="Pfam" id="PF00593"/>
    </source>
</evidence>
<dbReference type="InterPro" id="IPR000531">
    <property type="entry name" value="Beta-barrel_TonB"/>
</dbReference>
<evidence type="ECO:0000256" key="2">
    <source>
        <dbReference type="ARBA" id="ARBA00022448"/>
    </source>
</evidence>
<comment type="similarity">
    <text evidence="8 9">Belongs to the TonB-dependent receptor family.</text>
</comment>
<dbReference type="PANTHER" id="PTHR40980">
    <property type="entry name" value="PLUG DOMAIN-CONTAINING PROTEIN"/>
    <property type="match status" value="1"/>
</dbReference>
<sequence>MNPSRVLFSALLMVAATSASLAATEPENNAMLGGVISGRIVDGDYQALPGATILVEDLHTGVTSDVNGFYALPNMKPGTYKVKVSYVGYSPKTYMIKLVGKNVERNITLSEGNELREVVVEGAFYGQRKALQMQKENMGVTNVVSADQVGKFPDSNIGDALKRINGINVQYDQGEARFGQVRGTSADLTSVTVNGNRMPSAEGDTRNVQLDLIPADMIQTIEVNKVVTSDMDGDAIGGEINLVTKNTPSHRVLNFNVGSGYTWISGKPQWDWAATWGDRFFHNRLGIMASASYQYAPGGSDNTEFEYEENDDKDLELKEAQVRQYCVTRERQSYSLAMDYKFSPLHRISFKGIYNRRSDWENRYRISYKKLNSKASKQSVVFQTKAGSSDNKNARLELQQTMDYTLDGEHMFGGLKMDWAVSYSRATEERPNERYASYKYKYGKKETDFIDFGDGFKDVGDKQPYYSASLPSLDDSHWVLDELNNSNQDIAENEWKGRLNFTLPLAHGFYGNTLKFGAKYTSKDKTRTTSFFDYDAEEVLGEDWRKRTTLQVRDGFMPGSQYPAQSPFISIKTLGNIDFSKFEGEENFEEEAGNYKIREQITAGYLRFDQKIGKKLSATLGLRVERTDLKTSGYNVDIPEEGDATMVPTGDFKNHYTDLLPSFLLKYKYSDDGSLRASVTKTISRPKYSALIANKTFNIADEEATIGDPNTKPAEAINIDLSADHYFKNVGLVSLGLFYKDIKNVNVEWASNKYLGSDLGLVGENADKNFAVTQNINAYDARVYGVEAAYQRDFGFIAPALKCLGFYGNYTYTHSTTRNFNERLGIKDGDDVKVAGSPEHTANASLFYEKSGLSLRLSYNFASSFIDQMSTSRALDRYYDHVNYLDVNASYTWGKKQKFTVYANANNLLNQPLRYYQGEQKRTMQVEYYGVKVNAGIKVNL</sequence>
<dbReference type="EMBL" id="QSAQ01000021">
    <property type="protein sequence ID" value="RGW67561.1"/>
    <property type="molecule type" value="Genomic_DNA"/>
</dbReference>
<keyword evidence="7 8" id="KW-0998">Cell outer membrane</keyword>
<evidence type="ECO:0000256" key="9">
    <source>
        <dbReference type="RuleBase" id="RU003357"/>
    </source>
</evidence>
<evidence type="ECO:0000256" key="3">
    <source>
        <dbReference type="ARBA" id="ARBA00022452"/>
    </source>
</evidence>
<evidence type="ECO:0000256" key="1">
    <source>
        <dbReference type="ARBA" id="ARBA00004571"/>
    </source>
</evidence>
<gene>
    <name evidence="14" type="ORF">DW916_00550</name>
    <name evidence="13" type="ORF">DWV60_08990</name>
</gene>
<proteinExistence type="inferred from homology"/>
<organism evidence="14 15">
    <name type="scientific">Segatella copri</name>
    <dbReference type="NCBI Taxonomy" id="165179"/>
    <lineage>
        <taxon>Bacteria</taxon>
        <taxon>Pseudomonadati</taxon>
        <taxon>Bacteroidota</taxon>
        <taxon>Bacteroidia</taxon>
        <taxon>Bacteroidales</taxon>
        <taxon>Prevotellaceae</taxon>
        <taxon>Segatella</taxon>
    </lineage>
</organism>
<evidence type="ECO:0000313" key="16">
    <source>
        <dbReference type="Proteomes" id="UP000286077"/>
    </source>
</evidence>
<dbReference type="SUPFAM" id="SSF56935">
    <property type="entry name" value="Porins"/>
    <property type="match status" value="1"/>
</dbReference>
<keyword evidence="4 8" id="KW-0812">Transmembrane</keyword>
<dbReference type="PANTHER" id="PTHR40980:SF4">
    <property type="entry name" value="TONB-DEPENDENT RECEPTOR-LIKE BETA-BARREL DOMAIN-CONTAINING PROTEIN"/>
    <property type="match status" value="1"/>
</dbReference>
<dbReference type="RefSeq" id="WP_118140208.1">
    <property type="nucleotide sequence ID" value="NZ_QSAQ01000021.1"/>
</dbReference>
<keyword evidence="5 9" id="KW-0798">TonB box</keyword>
<feature type="chain" id="PRO_5041590641" evidence="10">
    <location>
        <begin position="23"/>
        <end position="941"/>
    </location>
</feature>
<dbReference type="Gene3D" id="2.60.40.1120">
    <property type="entry name" value="Carboxypeptidase-like, regulatory domain"/>
    <property type="match status" value="1"/>
</dbReference>
<keyword evidence="6 8" id="KW-0472">Membrane</keyword>